<accession>A0A4R5PK20</accession>
<dbReference type="PIRSF" id="PIRSF010521">
    <property type="entry name" value="DUF922_bac"/>
    <property type="match status" value="1"/>
</dbReference>
<name>A0A4R5PK20_9HYPH</name>
<dbReference type="EMBL" id="SMSI01000002">
    <property type="protein sequence ID" value="TDH36040.1"/>
    <property type="molecule type" value="Genomic_DNA"/>
</dbReference>
<proteinExistence type="predicted"/>
<dbReference type="InterPro" id="IPR010321">
    <property type="entry name" value="DUF922"/>
</dbReference>
<feature type="chain" id="PRO_5021034242" evidence="2">
    <location>
        <begin position="23"/>
        <end position="203"/>
    </location>
</feature>
<dbReference type="OrthoDB" id="7888967at2"/>
<dbReference type="Pfam" id="PF06037">
    <property type="entry name" value="DUF922"/>
    <property type="match status" value="1"/>
</dbReference>
<dbReference type="AlphaFoldDB" id="A0A4R5PK20"/>
<keyword evidence="2" id="KW-0732">Signal</keyword>
<comment type="caution">
    <text evidence="3">The sequence shown here is derived from an EMBL/GenBank/DDBJ whole genome shotgun (WGS) entry which is preliminary data.</text>
</comment>
<dbReference type="RefSeq" id="WP_133284740.1">
    <property type="nucleotide sequence ID" value="NZ_SMSI01000002.1"/>
</dbReference>
<protein>
    <submittedName>
        <fullName evidence="3">DUF922 domain-containing protein</fullName>
    </submittedName>
</protein>
<evidence type="ECO:0000313" key="3">
    <source>
        <dbReference type="EMBL" id="TDH36040.1"/>
    </source>
</evidence>
<feature type="signal peptide" evidence="2">
    <location>
        <begin position="1"/>
        <end position="22"/>
    </location>
</feature>
<evidence type="ECO:0000256" key="1">
    <source>
        <dbReference type="SAM" id="MobiDB-lite"/>
    </source>
</evidence>
<evidence type="ECO:0000313" key="4">
    <source>
        <dbReference type="Proteomes" id="UP000295131"/>
    </source>
</evidence>
<sequence length="203" mass="23265">MRLTPIAAALVLAVSLTTAGQAETLISKSYQYFNIGGRTAGDLDRELSRHGPKASGTDMRHPGATRMKFSGTISYQQLRNGRCKVKSAEIKLHTKLILPRWTNRRRAEKDVVMIWDTLSRDIKRHEERHAEIARQYARKLEKSLVSMYPRRNCKDMEAAANAESDKILTKHDRAQVAFDRAESASFERRMTRMLQFKLDAMKN</sequence>
<evidence type="ECO:0000256" key="2">
    <source>
        <dbReference type="SAM" id="SignalP"/>
    </source>
</evidence>
<dbReference type="Proteomes" id="UP000295131">
    <property type="component" value="Unassembled WGS sequence"/>
</dbReference>
<gene>
    <name evidence="3" type="ORF">E2A64_12120</name>
</gene>
<feature type="region of interest" description="Disordered" evidence="1">
    <location>
        <begin position="43"/>
        <end position="65"/>
    </location>
</feature>
<keyword evidence="4" id="KW-1185">Reference proteome</keyword>
<reference evidence="3 4" key="1">
    <citation type="journal article" date="2013" name="Int. J. Syst. Evol. Microbiol.">
        <title>Hoeflea suaedae sp. nov., an endophytic bacterium isolated from the root of the halophyte Suaeda maritima.</title>
        <authorList>
            <person name="Chung E.J."/>
            <person name="Park J.A."/>
            <person name="Pramanik P."/>
            <person name="Bibi F."/>
            <person name="Jeon C.O."/>
            <person name="Chung Y.R."/>
        </authorList>
    </citation>
    <scope>NUCLEOTIDE SEQUENCE [LARGE SCALE GENOMIC DNA]</scope>
    <source>
        <strain evidence="3 4">YC6898</strain>
    </source>
</reference>
<organism evidence="3 4">
    <name type="scientific">Pseudohoeflea suaedae</name>
    <dbReference type="NCBI Taxonomy" id="877384"/>
    <lineage>
        <taxon>Bacteria</taxon>
        <taxon>Pseudomonadati</taxon>
        <taxon>Pseudomonadota</taxon>
        <taxon>Alphaproteobacteria</taxon>
        <taxon>Hyphomicrobiales</taxon>
        <taxon>Rhizobiaceae</taxon>
        <taxon>Pseudohoeflea</taxon>
    </lineage>
</organism>